<evidence type="ECO:0000256" key="3">
    <source>
        <dbReference type="RuleBase" id="RU003476"/>
    </source>
</evidence>
<dbReference type="PRINTS" id="PR00502">
    <property type="entry name" value="NUDIXFAMILY"/>
</dbReference>
<protein>
    <submittedName>
        <fullName evidence="5">NUDIX domain-containing protein</fullName>
    </submittedName>
</protein>
<dbReference type="RefSeq" id="WP_169504123.1">
    <property type="nucleotide sequence ID" value="NZ_JABBPN010000004.1"/>
</dbReference>
<dbReference type="PROSITE" id="PS51462">
    <property type="entry name" value="NUDIX"/>
    <property type="match status" value="1"/>
</dbReference>
<gene>
    <name evidence="5" type="ORF">HII30_05955</name>
</gene>
<evidence type="ECO:0000256" key="2">
    <source>
        <dbReference type="ARBA" id="ARBA00022801"/>
    </source>
</evidence>
<dbReference type="Gene3D" id="3.90.79.10">
    <property type="entry name" value="Nucleoside Triphosphate Pyrophosphohydrolase"/>
    <property type="match status" value="1"/>
</dbReference>
<comment type="caution">
    <text evidence="5">The sequence shown here is derived from an EMBL/GenBank/DDBJ whole genome shotgun (WGS) entry which is preliminary data.</text>
</comment>
<dbReference type="InterPro" id="IPR000086">
    <property type="entry name" value="NUDIX_hydrolase_dom"/>
</dbReference>
<comment type="cofactor">
    <cofactor evidence="1">
        <name>Mg(2+)</name>
        <dbReference type="ChEBI" id="CHEBI:18420"/>
    </cofactor>
</comment>
<accession>A0A848M521</accession>
<dbReference type="PANTHER" id="PTHR43046">
    <property type="entry name" value="GDP-MANNOSE MANNOSYL HYDROLASE"/>
    <property type="match status" value="1"/>
</dbReference>
<dbReference type="Pfam" id="PF00293">
    <property type="entry name" value="NUDIX"/>
    <property type="match status" value="1"/>
</dbReference>
<comment type="similarity">
    <text evidence="3">Belongs to the Nudix hydrolase family.</text>
</comment>
<name>A0A848M521_PAELE</name>
<dbReference type="PROSITE" id="PS00893">
    <property type="entry name" value="NUDIX_BOX"/>
    <property type="match status" value="1"/>
</dbReference>
<dbReference type="GO" id="GO:0016787">
    <property type="term" value="F:hydrolase activity"/>
    <property type="evidence" value="ECO:0007669"/>
    <property type="project" value="UniProtKB-KW"/>
</dbReference>
<dbReference type="InterPro" id="IPR020476">
    <property type="entry name" value="Nudix_hydrolase"/>
</dbReference>
<feature type="domain" description="Nudix hydrolase" evidence="4">
    <location>
        <begin position="29"/>
        <end position="152"/>
    </location>
</feature>
<sequence length="152" mass="17568">MMPICINQKGDVFEELLNITEEEVEQISLEYPITHALVVARNKVGFLLLFNSWKNNWEVPGGLLEPGETLRECAIREMLEETNQSPERIDFKGLMKFTLRSGKIEYGGLFSADIGEEKPFELNEEASKIIFWNGIEEIGYIDEIDKELVKYY</sequence>
<keyword evidence="6" id="KW-1185">Reference proteome</keyword>
<evidence type="ECO:0000313" key="6">
    <source>
        <dbReference type="Proteomes" id="UP000565468"/>
    </source>
</evidence>
<evidence type="ECO:0000256" key="1">
    <source>
        <dbReference type="ARBA" id="ARBA00001946"/>
    </source>
</evidence>
<reference evidence="5 6" key="1">
    <citation type="submission" date="2020-04" db="EMBL/GenBank/DDBJ databases">
        <title>Paenibacillus algicola sp. nov., a novel marine bacterium producing alginate lyase.</title>
        <authorList>
            <person name="Huang H."/>
        </authorList>
    </citation>
    <scope>NUCLEOTIDE SEQUENCE [LARGE SCALE GENOMIC DNA]</scope>
    <source>
        <strain evidence="5 6">L7-75</strain>
    </source>
</reference>
<dbReference type="AlphaFoldDB" id="A0A848M521"/>
<dbReference type="Proteomes" id="UP000565468">
    <property type="component" value="Unassembled WGS sequence"/>
</dbReference>
<dbReference type="EMBL" id="JABBPN010000004">
    <property type="protein sequence ID" value="NMO95330.1"/>
    <property type="molecule type" value="Genomic_DNA"/>
</dbReference>
<organism evidence="5 6">
    <name type="scientific">Paenibacillus lemnae</name>
    <dbReference type="NCBI Taxonomy" id="1330551"/>
    <lineage>
        <taxon>Bacteria</taxon>
        <taxon>Bacillati</taxon>
        <taxon>Bacillota</taxon>
        <taxon>Bacilli</taxon>
        <taxon>Bacillales</taxon>
        <taxon>Paenibacillaceae</taxon>
        <taxon>Paenibacillus</taxon>
    </lineage>
</organism>
<dbReference type="SUPFAM" id="SSF55811">
    <property type="entry name" value="Nudix"/>
    <property type="match status" value="1"/>
</dbReference>
<evidence type="ECO:0000313" key="5">
    <source>
        <dbReference type="EMBL" id="NMO95330.1"/>
    </source>
</evidence>
<evidence type="ECO:0000259" key="4">
    <source>
        <dbReference type="PROSITE" id="PS51462"/>
    </source>
</evidence>
<dbReference type="PANTHER" id="PTHR43046:SF14">
    <property type="entry name" value="MUTT_NUDIX FAMILY PROTEIN"/>
    <property type="match status" value="1"/>
</dbReference>
<dbReference type="InterPro" id="IPR015797">
    <property type="entry name" value="NUDIX_hydrolase-like_dom_sf"/>
</dbReference>
<keyword evidence="2 3" id="KW-0378">Hydrolase</keyword>
<proteinExistence type="inferred from homology"/>
<dbReference type="InterPro" id="IPR020084">
    <property type="entry name" value="NUDIX_hydrolase_CS"/>
</dbReference>